<evidence type="ECO:0000313" key="1">
    <source>
        <dbReference type="EMBL" id="MBP1920899.1"/>
    </source>
</evidence>
<accession>A0ABS4G8N0</accession>
<reference evidence="1 2" key="1">
    <citation type="submission" date="2021-03" db="EMBL/GenBank/DDBJ databases">
        <title>Genomic Encyclopedia of Type Strains, Phase IV (KMG-IV): sequencing the most valuable type-strain genomes for metagenomic binning, comparative biology and taxonomic classification.</title>
        <authorList>
            <person name="Goeker M."/>
        </authorList>
    </citation>
    <scope>NUCLEOTIDE SEQUENCE [LARGE SCALE GENOMIC DNA]</scope>
    <source>
        <strain evidence="1 2">DSM 6139</strain>
    </source>
</reference>
<dbReference type="InterPro" id="IPR043519">
    <property type="entry name" value="NT_sf"/>
</dbReference>
<comment type="caution">
    <text evidence="1">The sequence shown here is derived from an EMBL/GenBank/DDBJ whole genome shotgun (WGS) entry which is preliminary data.</text>
</comment>
<keyword evidence="2" id="KW-1185">Reference proteome</keyword>
<evidence type="ECO:0000313" key="2">
    <source>
        <dbReference type="Proteomes" id="UP001519271"/>
    </source>
</evidence>
<organism evidence="1 2">
    <name type="scientific">Youngiibacter multivorans</name>
    <dbReference type="NCBI Taxonomy" id="937251"/>
    <lineage>
        <taxon>Bacteria</taxon>
        <taxon>Bacillati</taxon>
        <taxon>Bacillota</taxon>
        <taxon>Clostridia</taxon>
        <taxon>Eubacteriales</taxon>
        <taxon>Clostridiaceae</taxon>
        <taxon>Youngiibacter</taxon>
    </lineage>
</organism>
<dbReference type="EMBL" id="JAGGKC010000048">
    <property type="protein sequence ID" value="MBP1920899.1"/>
    <property type="molecule type" value="Genomic_DNA"/>
</dbReference>
<protein>
    <recommendedName>
        <fullName evidence="3">Nucleotidyltransferase domain-containing protein</fullName>
    </recommendedName>
</protein>
<dbReference type="Gene3D" id="3.30.460.10">
    <property type="entry name" value="Beta Polymerase, domain 2"/>
    <property type="match status" value="1"/>
</dbReference>
<dbReference type="RefSeq" id="WP_209461051.1">
    <property type="nucleotide sequence ID" value="NZ_JAGGKC010000048.1"/>
</dbReference>
<name>A0ABS4G8N0_9CLOT</name>
<gene>
    <name evidence="1" type="ORF">J2Z34_003419</name>
</gene>
<dbReference type="Proteomes" id="UP001519271">
    <property type="component" value="Unassembled WGS sequence"/>
</dbReference>
<proteinExistence type="predicted"/>
<evidence type="ECO:0008006" key="3">
    <source>
        <dbReference type="Google" id="ProtNLM"/>
    </source>
</evidence>
<sequence>MGIDMNNPRVRLALEINEKLRSAEFDGRVLQAMAIGGSVSRGKADAYSDLQLLCFWDMFPDMDTRNRFVELIGAHLMSEIDEDNNEDSLVIGSIQVDVTHNGVDYYDNLISDTWEYHLADYQTLAFLDTISHAHILMGEEVIGDWKEKAAEYPRELAVNVIYDNLQELTNGNIELFIQRDNPTEFYAKIIDIQHRLFNVLSAINDSYSGGYKWMYAELEEMSLVPVNIIGRFKAMFEGNKLDTVEDLYSLVFEVLYLVNHSFPEMDFNVQEAFDKFMVKRLPLEA</sequence>